<feature type="region of interest" description="Disordered" evidence="1">
    <location>
        <begin position="1"/>
        <end position="31"/>
    </location>
</feature>
<keyword evidence="2" id="KW-0812">Transmembrane</keyword>
<dbReference type="Proteomes" id="UP000683575">
    <property type="component" value="Chromosome"/>
</dbReference>
<evidence type="ECO:0000313" key="4">
    <source>
        <dbReference type="Proteomes" id="UP000683575"/>
    </source>
</evidence>
<reference evidence="3" key="1">
    <citation type="submission" date="2021-06" db="EMBL/GenBank/DDBJ databases">
        <title>Complete genome sequence of Nocardioides sp. G188.</title>
        <authorList>
            <person name="Im W.-T."/>
        </authorList>
    </citation>
    <scope>NUCLEOTIDE SEQUENCE</scope>
    <source>
        <strain evidence="3">G188</strain>
    </source>
</reference>
<dbReference type="InterPro" id="IPR021787">
    <property type="entry name" value="DUF3352"/>
</dbReference>
<evidence type="ECO:0000256" key="2">
    <source>
        <dbReference type="SAM" id="Phobius"/>
    </source>
</evidence>
<proteinExistence type="predicted"/>
<evidence type="ECO:0000256" key="1">
    <source>
        <dbReference type="SAM" id="MobiDB-lite"/>
    </source>
</evidence>
<protein>
    <submittedName>
        <fullName evidence="3">DUF3352 domain-containing protein</fullName>
    </submittedName>
</protein>
<dbReference type="RefSeq" id="WP_216942182.1">
    <property type="nucleotide sequence ID" value="NZ_CP077062.1"/>
</dbReference>
<keyword evidence="2" id="KW-0472">Membrane</keyword>
<feature type="compositionally biased region" description="Low complexity" evidence="1">
    <location>
        <begin position="19"/>
        <end position="31"/>
    </location>
</feature>
<dbReference type="EMBL" id="CP077062">
    <property type="protein sequence ID" value="QWZ10320.1"/>
    <property type="molecule type" value="Genomic_DNA"/>
</dbReference>
<dbReference type="KEGG" id="nps:KRR39_11690"/>
<accession>A0A975T3I8</accession>
<keyword evidence="4" id="KW-1185">Reference proteome</keyword>
<sequence length="537" mass="54934">MTTNDPGPEPEYLGADTSTGATTPGGTPLRGRGRRTGLVAAAAVAVVAAVGAGAYGVVQLMAGGSSPATAVPADAVGYVSLDLDPSASQKIEAFKILRKFPALKKELGLGDGDDLRRTVFEEIVKSGDCSDLDYARDVEPWIGDRVAMAAVPDSEQGALPLVVLQVTDQDKAKAGFRKIESCDGPTDQEPSRTGLAFRGDYMLVAETQQEADGIATDVDAATLADSEDFTTATGRTGDPGIVTMYASQDAPDAVMTAMRHDAGGSVDQGRIDQLGKSFASFQGAAGVLRFSDGAVEAEFSAKGLPEGAGGSAAQGGPDVSTLPGTTAAVLSVALRDGWLDSFTEGLRSSLGGDYDQMLAQGERATGLQLPEDIETLLGDGVSLSVDAGTDLKALTESPDPSKVPAGLRIQGDPAKITPIIDKLKAAAGPSGDLVKVASGDGVVAVGLDQAYVSQLLTQGTLGGVAAFEDVVPEPDRANAVVFVNFDAGRGWAEQLADLVSDGDPEVKQNVAPLDALGISGWTDGDDVQHGLVRLSTD</sequence>
<feature type="transmembrane region" description="Helical" evidence="2">
    <location>
        <begin position="38"/>
        <end position="58"/>
    </location>
</feature>
<organism evidence="3 4">
    <name type="scientific">Nocardioides panacis</name>
    <dbReference type="NCBI Taxonomy" id="2849501"/>
    <lineage>
        <taxon>Bacteria</taxon>
        <taxon>Bacillati</taxon>
        <taxon>Actinomycetota</taxon>
        <taxon>Actinomycetes</taxon>
        <taxon>Propionibacteriales</taxon>
        <taxon>Nocardioidaceae</taxon>
        <taxon>Nocardioides</taxon>
    </lineage>
</organism>
<evidence type="ECO:0000313" key="3">
    <source>
        <dbReference type="EMBL" id="QWZ10320.1"/>
    </source>
</evidence>
<dbReference type="Pfam" id="PF11832">
    <property type="entry name" value="DUF3352"/>
    <property type="match status" value="1"/>
</dbReference>
<name>A0A975T3I8_9ACTN</name>
<gene>
    <name evidence="3" type="ORF">KRR39_11690</name>
</gene>
<dbReference type="AlphaFoldDB" id="A0A975T3I8"/>
<keyword evidence="2" id="KW-1133">Transmembrane helix</keyword>